<dbReference type="Proteomes" id="UP000016223">
    <property type="component" value="Chromosome 1"/>
</dbReference>
<feature type="domain" description="Carbohydrate kinase FGGY C-terminal" evidence="12">
    <location>
        <begin position="255"/>
        <end position="442"/>
    </location>
</feature>
<evidence type="ECO:0000256" key="2">
    <source>
        <dbReference type="ARBA" id="ARBA00022629"/>
    </source>
</evidence>
<dbReference type="SUPFAM" id="SSF53067">
    <property type="entry name" value="Actin-like ATPase domain"/>
    <property type="match status" value="2"/>
</dbReference>
<dbReference type="NCBIfam" id="TIGR01312">
    <property type="entry name" value="XylB"/>
    <property type="match status" value="1"/>
</dbReference>
<keyword evidence="4 8" id="KW-0547">Nucleotide-binding</keyword>
<dbReference type="InterPro" id="IPR050406">
    <property type="entry name" value="FGGY_Carb_Kinase"/>
</dbReference>
<dbReference type="EMBL" id="CP003911">
    <property type="protein sequence ID" value="AGU48289.1"/>
    <property type="molecule type" value="Genomic_DNA"/>
</dbReference>
<evidence type="ECO:0000256" key="8">
    <source>
        <dbReference type="HAMAP-Rule" id="MF_02220"/>
    </source>
</evidence>
<dbReference type="InterPro" id="IPR018484">
    <property type="entry name" value="FGGY_N"/>
</dbReference>
<accession>T1X7I2</accession>
<evidence type="ECO:0000259" key="11">
    <source>
        <dbReference type="Pfam" id="PF00370"/>
    </source>
</evidence>
<dbReference type="OrthoDB" id="9805576at2"/>
<evidence type="ECO:0000313" key="13">
    <source>
        <dbReference type="EMBL" id="AGU48289.1"/>
    </source>
</evidence>
<dbReference type="PANTHER" id="PTHR43095:SF6">
    <property type="entry name" value="XYLULOSE KINASE"/>
    <property type="match status" value="1"/>
</dbReference>
<dbReference type="KEGG" id="vpd:VAPA_1c11730"/>
<dbReference type="AlphaFoldDB" id="T1X7I2"/>
<dbReference type="HAMAP" id="MF_02220">
    <property type="entry name" value="XylB"/>
    <property type="match status" value="1"/>
</dbReference>
<dbReference type="Gene3D" id="3.30.420.40">
    <property type="match status" value="2"/>
</dbReference>
<dbReference type="HOGENOM" id="CLU_009281_3_0_4"/>
<dbReference type="GO" id="GO:0005998">
    <property type="term" value="P:xylulose catabolic process"/>
    <property type="evidence" value="ECO:0007669"/>
    <property type="project" value="UniProtKB-UniRule"/>
</dbReference>
<dbReference type="Pfam" id="PF00370">
    <property type="entry name" value="FGGY_N"/>
    <property type="match status" value="1"/>
</dbReference>
<dbReference type="CDD" id="cd07808">
    <property type="entry name" value="ASKHA_NBD_FGGY_EcXK-like"/>
    <property type="match status" value="1"/>
</dbReference>
<feature type="binding site" evidence="8">
    <location>
        <begin position="79"/>
        <end position="80"/>
    </location>
    <ligand>
        <name>substrate</name>
    </ligand>
</feature>
<evidence type="ECO:0000256" key="5">
    <source>
        <dbReference type="ARBA" id="ARBA00022777"/>
    </source>
</evidence>
<dbReference type="RefSeq" id="WP_021005832.1">
    <property type="nucleotide sequence ID" value="NC_022247.1"/>
</dbReference>
<dbReference type="PIRSF" id="PIRSF000538">
    <property type="entry name" value="GlpK"/>
    <property type="match status" value="1"/>
</dbReference>
<gene>
    <name evidence="8 10 13" type="primary">xylB</name>
    <name evidence="13" type="ORF">VAPA_1c11730</name>
</gene>
<evidence type="ECO:0000259" key="12">
    <source>
        <dbReference type="Pfam" id="PF02782"/>
    </source>
</evidence>
<keyword evidence="2 8" id="KW-0859">Xylose metabolism</keyword>
<dbReference type="InterPro" id="IPR043129">
    <property type="entry name" value="ATPase_NBD"/>
</dbReference>
<comment type="similarity">
    <text evidence="1 8 9">Belongs to the FGGY kinase family.</text>
</comment>
<dbReference type="EC" id="2.7.1.17" evidence="8 10"/>
<dbReference type="PATRIC" id="fig|1246301.3.peg.1196"/>
<proteinExistence type="inferred from homology"/>
<reference evidence="13 14" key="1">
    <citation type="submission" date="2012-10" db="EMBL/GenBank/DDBJ databases">
        <title>Genome sequence of Variovorax paradoxus B4.</title>
        <authorList>
            <person name="Schuldes J."/>
            <person name="Brandt U."/>
            <person name="Hiessl S."/>
            <person name="Wuebbeler J.H."/>
            <person name="Thuermer A."/>
            <person name="Steinbuechel A."/>
            <person name="Daniel R."/>
        </authorList>
    </citation>
    <scope>NUCLEOTIDE SEQUENCE [LARGE SCALE GENOMIC DNA]</scope>
    <source>
        <strain evidence="13 14">B4</strain>
    </source>
</reference>
<protein>
    <recommendedName>
        <fullName evidence="8 10">Xylulose kinase</fullName>
        <shortName evidence="8 10">Xylulokinase</shortName>
        <ecNumber evidence="8 10">2.7.1.17</ecNumber>
    </recommendedName>
</protein>
<evidence type="ECO:0000256" key="9">
    <source>
        <dbReference type="RuleBase" id="RU003733"/>
    </source>
</evidence>
<evidence type="ECO:0000313" key="14">
    <source>
        <dbReference type="Proteomes" id="UP000016223"/>
    </source>
</evidence>
<dbReference type="PANTHER" id="PTHR43095">
    <property type="entry name" value="SUGAR KINASE"/>
    <property type="match status" value="1"/>
</dbReference>
<evidence type="ECO:0000256" key="3">
    <source>
        <dbReference type="ARBA" id="ARBA00022679"/>
    </source>
</evidence>
<keyword evidence="7 8" id="KW-0119">Carbohydrate metabolism</keyword>
<feature type="site" description="Important for activity" evidence="8">
    <location>
        <position position="6"/>
    </location>
</feature>
<comment type="catalytic activity">
    <reaction evidence="8 10">
        <text>D-xylulose + ATP = D-xylulose 5-phosphate + ADP + H(+)</text>
        <dbReference type="Rhea" id="RHEA:10964"/>
        <dbReference type="ChEBI" id="CHEBI:15378"/>
        <dbReference type="ChEBI" id="CHEBI:17140"/>
        <dbReference type="ChEBI" id="CHEBI:30616"/>
        <dbReference type="ChEBI" id="CHEBI:57737"/>
        <dbReference type="ChEBI" id="CHEBI:456216"/>
        <dbReference type="EC" id="2.7.1.17"/>
    </reaction>
</comment>
<dbReference type="GO" id="GO:0042732">
    <property type="term" value="P:D-xylose metabolic process"/>
    <property type="evidence" value="ECO:0007669"/>
    <property type="project" value="UniProtKB-KW"/>
</dbReference>
<dbReference type="PROSITE" id="PS00933">
    <property type="entry name" value="FGGY_KINASES_1"/>
    <property type="match status" value="1"/>
</dbReference>
<keyword evidence="3 8" id="KW-0808">Transferase</keyword>
<evidence type="ECO:0000256" key="4">
    <source>
        <dbReference type="ARBA" id="ARBA00022741"/>
    </source>
</evidence>
<keyword evidence="6 8" id="KW-0067">ATP-binding</keyword>
<evidence type="ECO:0000256" key="1">
    <source>
        <dbReference type="ARBA" id="ARBA00009156"/>
    </source>
</evidence>
<dbReference type="InterPro" id="IPR018485">
    <property type="entry name" value="FGGY_C"/>
</dbReference>
<dbReference type="PROSITE" id="PS00445">
    <property type="entry name" value="FGGY_KINASES_2"/>
    <property type="match status" value="1"/>
</dbReference>
<dbReference type="InterPro" id="IPR006000">
    <property type="entry name" value="Xylulokinase"/>
</dbReference>
<dbReference type="GO" id="GO:0005524">
    <property type="term" value="F:ATP binding"/>
    <property type="evidence" value="ECO:0007669"/>
    <property type="project" value="UniProtKB-UniRule"/>
</dbReference>
<dbReference type="GO" id="GO:0004856">
    <property type="term" value="F:D-xylulokinase activity"/>
    <property type="evidence" value="ECO:0007669"/>
    <property type="project" value="UniProtKB-UniRule"/>
</dbReference>
<dbReference type="InterPro" id="IPR018483">
    <property type="entry name" value="Carb_kinase_FGGY_CS"/>
</dbReference>
<feature type="domain" description="Carbohydrate kinase FGGY N-terminal" evidence="11">
    <location>
        <begin position="1"/>
        <end position="245"/>
    </location>
</feature>
<dbReference type="Pfam" id="PF02782">
    <property type="entry name" value="FGGY_C"/>
    <property type="match status" value="1"/>
</dbReference>
<comment type="function">
    <text evidence="8">Catalyzes the phosphorylation of D-xylulose to D-xylulose 5-phosphate.</text>
</comment>
<dbReference type="InterPro" id="IPR000577">
    <property type="entry name" value="Carb_kinase_FGGY"/>
</dbReference>
<evidence type="ECO:0000256" key="6">
    <source>
        <dbReference type="ARBA" id="ARBA00022840"/>
    </source>
</evidence>
<feature type="active site" description="Proton acceptor" evidence="8">
    <location>
        <position position="238"/>
    </location>
</feature>
<evidence type="ECO:0000256" key="10">
    <source>
        <dbReference type="RuleBase" id="RU364073"/>
    </source>
</evidence>
<evidence type="ECO:0000256" key="7">
    <source>
        <dbReference type="ARBA" id="ARBA00023277"/>
    </source>
</evidence>
<name>T1X7I2_VARPD</name>
<sequence>MYLGLDLGTSELKALLLADDHRIVGVARAPLTVDRPQPLWSEQAPGQWWQALEQVMAQLRGAHAGALSAVRAIGLSGQMHGATLLDAAGEVLRPAILWNDGRSGAQCEALTRAVPRLGEIAGNLAMPGFTAPKLLWVREHEPEIFDRVARVLLPKDWLRFMLSGEAVSEMSDAAGTLWLDVGARDWSDELLAAAGLTRGHMPRLVEGSEVSAQLKPELAARWGVGSGAAVPIAGGAGDNAASAVGMGLVEPGQGFVSLGTSGVVFVSTDRFLPNPAQAMHAFCHALPKRWHQMSVMLSAASAVSWAAKTFRFADEAALLEAAASVAPAQRARCPLFLPYLSGERSPHNNPNAQGVLFGLTHAHGPAEIAYAVVEGVSFGLRDGFDTLRLPADMPLREVALVGGGARSVWWGQLLADIFQVPLTLYAGSETGGALGAARLAWLADGGTVAEACTLPPVRQQLVPSTEGAGAHKSRHARFQVLYMALREQFRST</sequence>
<keyword evidence="5 8" id="KW-0418">Kinase</keyword>
<organism evidence="13 14">
    <name type="scientific">Variovorax paradoxus B4</name>
    <dbReference type="NCBI Taxonomy" id="1246301"/>
    <lineage>
        <taxon>Bacteria</taxon>
        <taxon>Pseudomonadati</taxon>
        <taxon>Pseudomonadota</taxon>
        <taxon>Betaproteobacteria</taxon>
        <taxon>Burkholderiales</taxon>
        <taxon>Comamonadaceae</taxon>
        <taxon>Variovorax</taxon>
    </lineage>
</organism>